<dbReference type="InterPro" id="IPR011990">
    <property type="entry name" value="TPR-like_helical_dom_sf"/>
</dbReference>
<accession>A0A7S6ZUK5</accession>
<feature type="compositionally biased region" description="Basic and acidic residues" evidence="1">
    <location>
        <begin position="42"/>
        <end position="56"/>
    </location>
</feature>
<dbReference type="Gene3D" id="1.25.40.10">
    <property type="entry name" value="Tetratricopeptide repeat domain"/>
    <property type="match status" value="1"/>
</dbReference>
<reference evidence="3 4" key="1">
    <citation type="submission" date="2020-10" db="EMBL/GenBank/DDBJ databases">
        <title>complete genome sequencing of Lysobacter sp. H23M41.</title>
        <authorList>
            <person name="Bae J.-W."/>
            <person name="Lee S.-Y."/>
        </authorList>
    </citation>
    <scope>NUCLEOTIDE SEQUENCE [LARGE SCALE GENOMIC DNA]</scope>
    <source>
        <strain evidence="3 4">H23M41</strain>
    </source>
</reference>
<organism evidence="3 4">
    <name type="scientific">Novilysobacter avium</name>
    <dbReference type="NCBI Taxonomy" id="2781023"/>
    <lineage>
        <taxon>Bacteria</taxon>
        <taxon>Pseudomonadati</taxon>
        <taxon>Pseudomonadota</taxon>
        <taxon>Gammaproteobacteria</taxon>
        <taxon>Lysobacterales</taxon>
        <taxon>Lysobacteraceae</taxon>
        <taxon>Novilysobacter</taxon>
    </lineage>
</organism>
<keyword evidence="2" id="KW-0732">Signal</keyword>
<evidence type="ECO:0000313" key="4">
    <source>
        <dbReference type="Proteomes" id="UP000593932"/>
    </source>
</evidence>
<evidence type="ECO:0000256" key="2">
    <source>
        <dbReference type="SAM" id="SignalP"/>
    </source>
</evidence>
<feature type="region of interest" description="Disordered" evidence="1">
    <location>
        <begin position="29"/>
        <end position="79"/>
    </location>
</feature>
<dbReference type="RefSeq" id="WP_194034618.1">
    <property type="nucleotide sequence ID" value="NZ_CP063657.1"/>
</dbReference>
<dbReference type="SUPFAM" id="SSF48452">
    <property type="entry name" value="TPR-like"/>
    <property type="match status" value="1"/>
</dbReference>
<evidence type="ECO:0000313" key="3">
    <source>
        <dbReference type="EMBL" id="QOW22070.1"/>
    </source>
</evidence>
<sequence>MNNPNFSQRILAVAMGAAFLTMTGAAVAAPAGEPQARGGAKSADRDSSRSSRKSEAVAETYPEATRKNPTAKASQGMSRKMTEMGKLFDADKRDEARVIADEILADSKANSYEKAYAAQFAAQIAYEADDMPAAIGYFKQAIDADGLDNNAHYGLMINLAQLQQQEEQYVDSLATFDRFFAETRSTDPTLLMVKGQGLYLMQRYDDAAATIKQAIAASDAPKPEWLSMLMQVYLDADQIGEAVKTAEQIAAANPDDKRAQMNLASIYSQADMSDKALGILENLRSSGNLDSANEYKVLFTTYAGIDGREKDVIAVINDGLEKGVLQPEYNTYVALAQAYYFSDQPAQAITAYEKAAPMAKDGETYLNLARVLQQENRITEAKAAARQALAKGIKREKDANVIIALPGK</sequence>
<dbReference type="InterPro" id="IPR019734">
    <property type="entry name" value="TPR_rpt"/>
</dbReference>
<gene>
    <name evidence="3" type="ORF">INQ42_00030</name>
</gene>
<dbReference type="Pfam" id="PF14559">
    <property type="entry name" value="TPR_19"/>
    <property type="match status" value="1"/>
</dbReference>
<feature type="signal peptide" evidence="2">
    <location>
        <begin position="1"/>
        <end position="28"/>
    </location>
</feature>
<keyword evidence="4" id="KW-1185">Reference proteome</keyword>
<name>A0A7S6ZUK5_9GAMM</name>
<dbReference type="SMART" id="SM00028">
    <property type="entry name" value="TPR"/>
    <property type="match status" value="5"/>
</dbReference>
<proteinExistence type="predicted"/>
<dbReference type="PANTHER" id="PTHR12558:SF13">
    <property type="entry name" value="CELL DIVISION CYCLE PROTEIN 27 HOMOLOG"/>
    <property type="match status" value="1"/>
</dbReference>
<feature type="compositionally biased region" description="Polar residues" evidence="1">
    <location>
        <begin position="67"/>
        <end position="77"/>
    </location>
</feature>
<dbReference type="PANTHER" id="PTHR12558">
    <property type="entry name" value="CELL DIVISION CYCLE 16,23,27"/>
    <property type="match status" value="1"/>
</dbReference>
<dbReference type="EMBL" id="CP063657">
    <property type="protein sequence ID" value="QOW22070.1"/>
    <property type="molecule type" value="Genomic_DNA"/>
</dbReference>
<evidence type="ECO:0000256" key="1">
    <source>
        <dbReference type="SAM" id="MobiDB-lite"/>
    </source>
</evidence>
<dbReference type="Proteomes" id="UP000593932">
    <property type="component" value="Chromosome"/>
</dbReference>
<feature type="chain" id="PRO_5047042039" evidence="2">
    <location>
        <begin position="29"/>
        <end position="408"/>
    </location>
</feature>
<dbReference type="Pfam" id="PF13181">
    <property type="entry name" value="TPR_8"/>
    <property type="match status" value="2"/>
</dbReference>
<protein>
    <submittedName>
        <fullName evidence="3">Tetratricopeptide repeat protein</fullName>
    </submittedName>
</protein>